<keyword evidence="2" id="KW-1185">Reference proteome</keyword>
<name>A0A8J6L877_TENMO</name>
<comment type="caution">
    <text evidence="1">The sequence shown here is derived from an EMBL/GenBank/DDBJ whole genome shotgun (WGS) entry which is preliminary data.</text>
</comment>
<sequence length="1533" mass="174681">MVLDQFQTTYRKDYVWPYIRAYGIKVTPVLPEAGDHVTCDCHCPKIEKKTLGEDQSEAAWSRLGPMGPLLDPKVYPVKVGVSPESQVSRYDQPNVYLQKLKEQYPYLYECLSNAPPDDLISRINRDRLRTTYQVDYCKMQEYPDAPYDDLLRAAGVSGIAPCPAPMKLPGDPCRPNQRSIAFRPAVISNRVVGGKIAGEGRGRGEEKFSSYCGTAFSKDYKWPSFVPLVAKPDQPPITTKPNNFYVAKLVEPFCHCDAHLYEPQMGRYKMLAEKEKMLHEELACLNKEMAILAGEVLDHPCDTYDDKMMTIYQTDYNKKGLEAKQYRKLMPAIDSPVGVPFEGPTISLRDGYRDPTAFRISAILRPRIDVCPPVIFKTTPQSISDWFTPLTGRSEYQDTISKMGLSIIKSSQQYAEPLPSSRRRYEIDLNCKGKKYGNVTLTAYFPDYNDEDHARGYLDKNGKNLRTLQDYLDNRAQFVTLAMDDQLGLDYGTRVCIPELNQHFGHRIILQVRDSSSDLSGSGYQRADICVRSEIDSYDITNCEGGKIVKRFIDNQNNTTDDSFQVNVSAGYGVHSENTTLTSPSPVYNFQERKTQRENDSVVQMKQDQISQPSQTVIDVLPTPSYQVHEKIPEVQEKNFHVLKNHRHRSVEKRVRTRNNEIRKGVNDVEYKEPVRHQQGKLAAGTKIVEVLRVPAMYELHLQSDPQRLATLNTAWLTKLNNLMNQSHQYKRPVMQPFYQYGGGKNNFAQQQSASTNFVQTVPGNNVPHQRLGNNLQNLRLRLLNQKPNGYSQQVGKPFGAGQPKVISHPVQQTQSTQNIGFKHNYLLTQSYPNSYQNIQASVSPSEAPKKASPALPVQNNLNYQQLSNEIPADYYQKPQALHEVPAPVLNKQSYKQTLPKSKATSVPNLVYGKPIDITYQPVTQPSAAVPALWSGNNLQDQSNQNGGIPDYQYNKGQVDPVPNYYQQYQSDKLQYQSSKLNNVGTNGASGDYPSYQPQHKFNTQHYQGYQNPQNYYNDAIGDYLDQSLMNVNGGVSTFMNHDGSMTVSNFHHNPKLYRPPVDYEIPASEPPKMEDMTADIGGGLSPYENSDLTNFNNQLYSNFAQEIPVTEPSIETADNQGYADPNADLANLLLGAARSGVEEAPNQKFEPTRGYGRARITRRMYPRPFSSNRRMEPMDYILNHYRWQDPQITPSAKPYDKFMSVIPPEDIWITSEISEDKQDSALVEKQLRKCYLKRMITTYQFYYCRDMIAKLMGEPKLIPAENQLLESSRNLYEPQSRPKIAPPLAGSRKVYGYIRPTRNYTPLTTYQIDYGKTAYKILKGDYKKVPEVPQEPLQGKDIKNHEVTPKEQKEMEPLPVRPVRCDQVTTSSSMITVARSDVEVSTSISFKPFALMGIETTSQYVQKTKTVEIQCHVTENAIVQQRSPQEVREEIRLERFTRLFFPHLSLFRLDIRCQVQYTAKPKGFSIAKLLKSRIICQTIRHSLDFNDVLRAQVFGNRLYPHHVTYPCTEQDEDVTWRLEHGDFNHAAG</sequence>
<dbReference type="EMBL" id="JABDTM020027483">
    <property type="protein sequence ID" value="KAH0810442.1"/>
    <property type="molecule type" value="Genomic_DNA"/>
</dbReference>
<evidence type="ECO:0000313" key="2">
    <source>
        <dbReference type="Proteomes" id="UP000719412"/>
    </source>
</evidence>
<gene>
    <name evidence="1" type="ORF">GEV33_012351</name>
</gene>
<reference evidence="1" key="2">
    <citation type="submission" date="2021-08" db="EMBL/GenBank/DDBJ databases">
        <authorList>
            <person name="Eriksson T."/>
        </authorList>
    </citation>
    <scope>NUCLEOTIDE SEQUENCE</scope>
    <source>
        <strain evidence="1">Stoneville</strain>
        <tissue evidence="1">Whole head</tissue>
    </source>
</reference>
<accession>A0A8J6L877</accession>
<proteinExistence type="predicted"/>
<organism evidence="1 2">
    <name type="scientific">Tenebrio molitor</name>
    <name type="common">Yellow mealworm beetle</name>
    <dbReference type="NCBI Taxonomy" id="7067"/>
    <lineage>
        <taxon>Eukaryota</taxon>
        <taxon>Metazoa</taxon>
        <taxon>Ecdysozoa</taxon>
        <taxon>Arthropoda</taxon>
        <taxon>Hexapoda</taxon>
        <taxon>Insecta</taxon>
        <taxon>Pterygota</taxon>
        <taxon>Neoptera</taxon>
        <taxon>Endopterygota</taxon>
        <taxon>Coleoptera</taxon>
        <taxon>Polyphaga</taxon>
        <taxon>Cucujiformia</taxon>
        <taxon>Tenebrionidae</taxon>
        <taxon>Tenebrio</taxon>
    </lineage>
</organism>
<protein>
    <submittedName>
        <fullName evidence="1">Uncharacterized protein</fullName>
    </submittedName>
</protein>
<evidence type="ECO:0000313" key="1">
    <source>
        <dbReference type="EMBL" id="KAH0810442.1"/>
    </source>
</evidence>
<dbReference type="Proteomes" id="UP000719412">
    <property type="component" value="Unassembled WGS sequence"/>
</dbReference>
<reference evidence="1" key="1">
    <citation type="journal article" date="2020" name="J Insects Food Feed">
        <title>The yellow mealworm (Tenebrio molitor) genome: a resource for the emerging insects as food and feed industry.</title>
        <authorList>
            <person name="Eriksson T."/>
            <person name="Andere A."/>
            <person name="Kelstrup H."/>
            <person name="Emery V."/>
            <person name="Picard C."/>
        </authorList>
    </citation>
    <scope>NUCLEOTIDE SEQUENCE</scope>
    <source>
        <strain evidence="1">Stoneville</strain>
        <tissue evidence="1">Whole head</tissue>
    </source>
</reference>